<name>A0A409YQ09_9AGAR</name>
<accession>A0A409YQ09</accession>
<dbReference type="OrthoDB" id="3263050at2759"/>
<dbReference type="Proteomes" id="UP000284842">
    <property type="component" value="Unassembled WGS sequence"/>
</dbReference>
<proteinExistence type="predicted"/>
<evidence type="ECO:0008006" key="3">
    <source>
        <dbReference type="Google" id="ProtNLM"/>
    </source>
</evidence>
<dbReference type="AlphaFoldDB" id="A0A409YQ09"/>
<sequence>MAISLIDIPQELLHKIALYATLSTVLGPPKELVNLTMTCRTLRDLLSPHNARDIYNLVFIHKFDALAPVHRLGQTAVRENAALEIRRRFSAMQTFKAKDRTVDDASLTEAFWVAYLMVEDSDTSQKNVKQLLHAGLPSFLDLYLRKSLHEGAESNDGWPVMSVKSSLAVALSWALTSQSSVSREDPVERVEMLSLLAPIVLTACRALSEAMPWTPYYERFPRSTFPPQTVNYFGAATREIRVPSAPLFAILLYCTRIETVKLSIPPHLKHRTRERSTLSGTVYPVNNTGNFSSEMENSLDSILWQQSFYKLGTLSGQWQGSDMTALSHKYQGWVLSNTMPKSFDGQARKPQFFRFSEHYCCDMDSVVPRDRVENGMVNAWLPQDLQATEEKDGVHFSDAKGTFRRFYKTFRRGRTCVKPEQVVDVIITGKPEMNGSLTLDTVPPEVLEHIAYFTATESFLGPPATLVPLLTANRRINATLSITHNHHLYARIFAYKFDTSAANSRLGSDQLTSWALAEELRHRFIVLNRLRLRLDSTTHARHSDQDDDKMPLYNILFTAYLLMLENEGKNREQLAEYGKIKDWIHEFWFDPYGSSLAVYNIRIGRWPPNHPENALGMWLFWFFLNIRDFPSTIADGPESPIDVLKVLALGAHMYNLTNPTWLEFDPKFSSRSLKPATVYAKSLHVAPPPLATAAILSYTTLLNRKKAVPLPPSDAPPSRQHFKEWESEWGRCFIKSKRNVTECFRPGSIEGVWEGFFTYTEFTAYAALLGGAAPGILHRSVLGRHPQTWKLREHHLLAVDPCGSDSGIDIDDDDVTPLTAGDPLRSYFPIGTQIRENREGLIVQEAESNKVIRYRRISSLDKAKMDSSRVLDVIITGEGHSAWGQFNLVGRVRPCDGFVSLCKDYVDGDRGKWLYRGYLVGSSNGNFAGRWRDTLSPAPVPGYEGCFVMSGRR</sequence>
<protein>
    <recommendedName>
        <fullName evidence="3">F-box domain-containing protein</fullName>
    </recommendedName>
</protein>
<organism evidence="1 2">
    <name type="scientific">Panaeolus cyanescens</name>
    <dbReference type="NCBI Taxonomy" id="181874"/>
    <lineage>
        <taxon>Eukaryota</taxon>
        <taxon>Fungi</taxon>
        <taxon>Dikarya</taxon>
        <taxon>Basidiomycota</taxon>
        <taxon>Agaricomycotina</taxon>
        <taxon>Agaricomycetes</taxon>
        <taxon>Agaricomycetidae</taxon>
        <taxon>Agaricales</taxon>
        <taxon>Agaricineae</taxon>
        <taxon>Galeropsidaceae</taxon>
        <taxon>Panaeolus</taxon>
    </lineage>
</organism>
<dbReference type="EMBL" id="NHTK01000846">
    <property type="protein sequence ID" value="PPR05093.1"/>
    <property type="molecule type" value="Genomic_DNA"/>
</dbReference>
<evidence type="ECO:0000313" key="1">
    <source>
        <dbReference type="EMBL" id="PPR05093.1"/>
    </source>
</evidence>
<reference evidence="1 2" key="1">
    <citation type="journal article" date="2018" name="Evol. Lett.">
        <title>Horizontal gene cluster transfer increased hallucinogenic mushroom diversity.</title>
        <authorList>
            <person name="Reynolds H.T."/>
            <person name="Vijayakumar V."/>
            <person name="Gluck-Thaler E."/>
            <person name="Korotkin H.B."/>
            <person name="Matheny P.B."/>
            <person name="Slot J.C."/>
        </authorList>
    </citation>
    <scope>NUCLEOTIDE SEQUENCE [LARGE SCALE GENOMIC DNA]</scope>
    <source>
        <strain evidence="1 2">2629</strain>
    </source>
</reference>
<dbReference type="InParanoid" id="A0A409YQ09"/>
<gene>
    <name evidence="1" type="ORF">CVT24_010080</name>
</gene>
<comment type="caution">
    <text evidence="1">The sequence shown here is derived from an EMBL/GenBank/DDBJ whole genome shotgun (WGS) entry which is preliminary data.</text>
</comment>
<keyword evidence="2" id="KW-1185">Reference proteome</keyword>
<evidence type="ECO:0000313" key="2">
    <source>
        <dbReference type="Proteomes" id="UP000284842"/>
    </source>
</evidence>